<organism evidence="1 2">
    <name type="scientific">Salmonella enterica subsp. enterica serovar Montevideo str. S5-403</name>
    <dbReference type="NCBI Taxonomy" id="913242"/>
    <lineage>
        <taxon>Bacteria</taxon>
        <taxon>Pseudomonadati</taxon>
        <taxon>Pseudomonadota</taxon>
        <taxon>Gammaproteobacteria</taxon>
        <taxon>Enterobacterales</taxon>
        <taxon>Enterobacteriaceae</taxon>
        <taxon>Salmonella</taxon>
    </lineage>
</organism>
<dbReference type="AlphaFoldDB" id="G5PXD0"/>
<name>G5PXD0_SALMO</name>
<accession>G5PXD0</accession>
<sequence length="41" mass="4973">MIASFRYSRGLYGRNKVATKRVFEFLSELEREILPRLHPYK</sequence>
<reference evidence="1 2" key="1">
    <citation type="journal article" date="2011" name="BMC Genomics">
        <title>Genome sequencing reveals diversification of virulence factor content and possible host adaptation in distinct subpopulations of Salmonella enterica.</title>
        <authorList>
            <person name="den Bakker H.C."/>
            <person name="Moreno Switt A.I."/>
            <person name="Govoni G."/>
            <person name="Cummings C.A."/>
            <person name="Ranieri M.L."/>
            <person name="Degoricija L."/>
            <person name="Hoelzer K."/>
            <person name="Rodriguez-Rivera L.D."/>
            <person name="Brown S."/>
            <person name="Bolchacova E."/>
            <person name="Furtado M.R."/>
            <person name="Wiedmann M."/>
        </authorList>
    </citation>
    <scope>NUCLEOTIDE SEQUENCE [LARGE SCALE GENOMIC DNA]</scope>
    <source>
        <strain evidence="1 2">S5-403</strain>
    </source>
</reference>
<proteinExistence type="predicted"/>
<dbReference type="Proteomes" id="UP000003221">
    <property type="component" value="Unassembled WGS sequence"/>
</dbReference>
<dbReference type="EMBL" id="AFCS01000019">
    <property type="protein sequence ID" value="EHC84012.1"/>
    <property type="molecule type" value="Genomic_DNA"/>
</dbReference>
<comment type="caution">
    <text evidence="1">The sequence shown here is derived from an EMBL/GenBank/DDBJ whole genome shotgun (WGS) entry which is preliminary data.</text>
</comment>
<evidence type="ECO:0000313" key="1">
    <source>
        <dbReference type="EMBL" id="EHC84012.1"/>
    </source>
</evidence>
<evidence type="ECO:0000313" key="2">
    <source>
        <dbReference type="Proteomes" id="UP000003221"/>
    </source>
</evidence>
<dbReference type="PATRIC" id="fig|913242.3.peg.97"/>
<protein>
    <submittedName>
        <fullName evidence="1">Uncharacterized protein</fullName>
    </submittedName>
</protein>
<gene>
    <name evidence="1" type="ORF">LTSEMON_6479</name>
</gene>